<sequence>MAQKILSSTESASSPISSGTGWLRLSSHLKTRRPSPRVLMIAISNPPYNLLDGNILSELKRVLLALHPKATGAVILTSAIEDIFISHYDVGEILSFSKLVPVKPPASVVRGLLGFESWAAWAGFRGLMRRTPLAPLSHLNLYHEVTELLRSIPQVTIAAINGRAFGGGCELALACDYRIMVDTPPEGKPGIRGSGIGQPEITLGLIPGGGGTQMLARTVGPAKALDLCLSGRLLPASEALELGLVNQVVSREKLNQAASELAKRVSKRSPEAVACIKDAIHHGATLPIADGMRREQGNFGLSSLCAESNVAMQTYLQHIDSLLGPKSSMDDYEPLLEGDFVDMTPGGAKRELGKAPKKGKRS</sequence>
<dbReference type="PANTHER" id="PTHR11941:SF54">
    <property type="entry name" value="ENOYL-COA HYDRATASE, MITOCHONDRIAL"/>
    <property type="match status" value="1"/>
</dbReference>
<keyword evidence="5" id="KW-1185">Reference proteome</keyword>
<dbReference type="AlphaFoldDB" id="A0A316V1B7"/>
<dbReference type="STRING" id="1569628.A0A316V1B7"/>
<dbReference type="GO" id="GO:0005739">
    <property type="term" value="C:mitochondrion"/>
    <property type="evidence" value="ECO:0007669"/>
    <property type="project" value="TreeGrafter"/>
</dbReference>
<dbReference type="RefSeq" id="XP_025363817.1">
    <property type="nucleotide sequence ID" value="XM_025505757.1"/>
</dbReference>
<accession>A0A316V1B7</accession>
<dbReference type="GO" id="GO:0006635">
    <property type="term" value="P:fatty acid beta-oxidation"/>
    <property type="evidence" value="ECO:0007669"/>
    <property type="project" value="TreeGrafter"/>
</dbReference>
<evidence type="ECO:0000313" key="5">
    <source>
        <dbReference type="Proteomes" id="UP000245884"/>
    </source>
</evidence>
<dbReference type="SUPFAM" id="SSF52096">
    <property type="entry name" value="ClpP/crotonase"/>
    <property type="match status" value="1"/>
</dbReference>
<reference evidence="4 5" key="1">
    <citation type="journal article" date="2018" name="Mol. Biol. Evol.">
        <title>Broad Genomic Sampling Reveals a Smut Pathogenic Ancestry of the Fungal Clade Ustilaginomycotina.</title>
        <authorList>
            <person name="Kijpornyongpan T."/>
            <person name="Mondo S.J."/>
            <person name="Barry K."/>
            <person name="Sandor L."/>
            <person name="Lee J."/>
            <person name="Lipzen A."/>
            <person name="Pangilinan J."/>
            <person name="LaButti K."/>
            <person name="Hainaut M."/>
            <person name="Henrissat B."/>
            <person name="Grigoriev I.V."/>
            <person name="Spatafora J.W."/>
            <person name="Aime M.C."/>
        </authorList>
    </citation>
    <scope>NUCLEOTIDE SEQUENCE [LARGE SCALE GENOMIC DNA]</scope>
    <source>
        <strain evidence="4 5">MCA 5214</strain>
    </source>
</reference>
<dbReference type="OrthoDB" id="410701at2759"/>
<feature type="region of interest" description="Disordered" evidence="3">
    <location>
        <begin position="338"/>
        <end position="362"/>
    </location>
</feature>
<dbReference type="PROSITE" id="PS00166">
    <property type="entry name" value="ENOYL_COA_HYDRATASE"/>
    <property type="match status" value="1"/>
</dbReference>
<dbReference type="CDD" id="cd06558">
    <property type="entry name" value="crotonase-like"/>
    <property type="match status" value="1"/>
</dbReference>
<dbReference type="Gene3D" id="3.90.226.10">
    <property type="entry name" value="2-enoyl-CoA Hydratase, Chain A, domain 1"/>
    <property type="match status" value="1"/>
</dbReference>
<dbReference type="PANTHER" id="PTHR11941">
    <property type="entry name" value="ENOYL-COA HYDRATASE-RELATED"/>
    <property type="match status" value="1"/>
</dbReference>
<name>A0A316V1B7_9BASI</name>
<gene>
    <name evidence="4" type="ORF">BDZ90DRAFT_231189</name>
</gene>
<evidence type="ECO:0000256" key="3">
    <source>
        <dbReference type="SAM" id="MobiDB-lite"/>
    </source>
</evidence>
<dbReference type="Proteomes" id="UP000245884">
    <property type="component" value="Unassembled WGS sequence"/>
</dbReference>
<comment type="similarity">
    <text evidence="1 2">Belongs to the enoyl-CoA hydratase/isomerase family.</text>
</comment>
<evidence type="ECO:0000256" key="2">
    <source>
        <dbReference type="RuleBase" id="RU003707"/>
    </source>
</evidence>
<evidence type="ECO:0000313" key="4">
    <source>
        <dbReference type="EMBL" id="PWN29205.1"/>
    </source>
</evidence>
<dbReference type="InterPro" id="IPR029045">
    <property type="entry name" value="ClpP/crotonase-like_dom_sf"/>
</dbReference>
<proteinExistence type="inferred from homology"/>
<dbReference type="GeneID" id="37027580"/>
<dbReference type="InterPro" id="IPR018376">
    <property type="entry name" value="Enoyl-CoA_hyd/isom_CS"/>
</dbReference>
<dbReference type="Pfam" id="PF00378">
    <property type="entry name" value="ECH_1"/>
    <property type="match status" value="1"/>
</dbReference>
<dbReference type="EMBL" id="KZ819664">
    <property type="protein sequence ID" value="PWN29205.1"/>
    <property type="molecule type" value="Genomic_DNA"/>
</dbReference>
<dbReference type="GO" id="GO:0003824">
    <property type="term" value="F:catalytic activity"/>
    <property type="evidence" value="ECO:0007669"/>
    <property type="project" value="InterPro"/>
</dbReference>
<evidence type="ECO:0000256" key="1">
    <source>
        <dbReference type="ARBA" id="ARBA00005254"/>
    </source>
</evidence>
<dbReference type="InterPro" id="IPR001753">
    <property type="entry name" value="Enoyl-CoA_hydra/iso"/>
</dbReference>
<organism evidence="4 5">
    <name type="scientific">Jaminaea rosea</name>
    <dbReference type="NCBI Taxonomy" id="1569628"/>
    <lineage>
        <taxon>Eukaryota</taxon>
        <taxon>Fungi</taxon>
        <taxon>Dikarya</taxon>
        <taxon>Basidiomycota</taxon>
        <taxon>Ustilaginomycotina</taxon>
        <taxon>Exobasidiomycetes</taxon>
        <taxon>Microstromatales</taxon>
        <taxon>Microstromatales incertae sedis</taxon>
        <taxon>Jaminaea</taxon>
    </lineage>
</organism>
<protein>
    <submittedName>
        <fullName evidence="4">ClpP/crotonase</fullName>
    </submittedName>
</protein>